<feature type="compositionally biased region" description="Basic residues" evidence="1">
    <location>
        <begin position="161"/>
        <end position="176"/>
    </location>
</feature>
<feature type="compositionally biased region" description="Polar residues" evidence="1">
    <location>
        <begin position="119"/>
        <end position="128"/>
    </location>
</feature>
<evidence type="ECO:0000256" key="1">
    <source>
        <dbReference type="SAM" id="MobiDB-lite"/>
    </source>
</evidence>
<dbReference type="Proteomes" id="UP000775213">
    <property type="component" value="Unassembled WGS sequence"/>
</dbReference>
<organism evidence="2 3">
    <name type="scientific">Dendrobium chrysotoxum</name>
    <name type="common">Orchid</name>
    <dbReference type="NCBI Taxonomy" id="161865"/>
    <lineage>
        <taxon>Eukaryota</taxon>
        <taxon>Viridiplantae</taxon>
        <taxon>Streptophyta</taxon>
        <taxon>Embryophyta</taxon>
        <taxon>Tracheophyta</taxon>
        <taxon>Spermatophyta</taxon>
        <taxon>Magnoliopsida</taxon>
        <taxon>Liliopsida</taxon>
        <taxon>Asparagales</taxon>
        <taxon>Orchidaceae</taxon>
        <taxon>Epidendroideae</taxon>
        <taxon>Malaxideae</taxon>
        <taxon>Dendrobiinae</taxon>
        <taxon>Dendrobium</taxon>
    </lineage>
</organism>
<keyword evidence="3" id="KW-1185">Reference proteome</keyword>
<evidence type="ECO:0008006" key="4">
    <source>
        <dbReference type="Google" id="ProtNLM"/>
    </source>
</evidence>
<proteinExistence type="predicted"/>
<protein>
    <recommendedName>
        <fullName evidence="4">NB-ARC domain-containing protein</fullName>
    </recommendedName>
</protein>
<comment type="caution">
    <text evidence="2">The sequence shown here is derived from an EMBL/GenBank/DDBJ whole genome shotgun (WGS) entry which is preliminary data.</text>
</comment>
<accession>A0AAV7G5K8</accession>
<feature type="region of interest" description="Disordered" evidence="1">
    <location>
        <begin position="119"/>
        <end position="176"/>
    </location>
</feature>
<reference evidence="2 3" key="1">
    <citation type="journal article" date="2021" name="Hortic Res">
        <title>Chromosome-scale assembly of the Dendrobium chrysotoxum genome enhances the understanding of orchid evolution.</title>
        <authorList>
            <person name="Zhang Y."/>
            <person name="Zhang G.Q."/>
            <person name="Zhang D."/>
            <person name="Liu X.D."/>
            <person name="Xu X.Y."/>
            <person name="Sun W.H."/>
            <person name="Yu X."/>
            <person name="Zhu X."/>
            <person name="Wang Z.W."/>
            <person name="Zhao X."/>
            <person name="Zhong W.Y."/>
            <person name="Chen H."/>
            <person name="Yin W.L."/>
            <person name="Huang T."/>
            <person name="Niu S.C."/>
            <person name="Liu Z.J."/>
        </authorList>
    </citation>
    <scope>NUCLEOTIDE SEQUENCE [LARGE SCALE GENOMIC DNA]</scope>
    <source>
        <strain evidence="2">Lindl</strain>
    </source>
</reference>
<sequence>MGKTILLQHVFEDEMTEKFDPKMKLKKEVMSKRFLLVLDDIWGEELERQNNNEKICSPLRLVEIWEASDESHVNLNTPTPAKSNKVFGFCLWGSLRSTPIHLAVHTALTLQSPLSLDTHSDNETTYCSKSIEDPPDLSNLDNAPSYTKSSADKEKSPSKAKPPKGKSAKKAKASKS</sequence>
<gene>
    <name evidence="2" type="ORF">IEQ34_015076</name>
</gene>
<dbReference type="EMBL" id="JAGFBR010000013">
    <property type="protein sequence ID" value="KAH0457169.1"/>
    <property type="molecule type" value="Genomic_DNA"/>
</dbReference>
<name>A0AAV7G5K8_DENCH</name>
<evidence type="ECO:0000313" key="3">
    <source>
        <dbReference type="Proteomes" id="UP000775213"/>
    </source>
</evidence>
<evidence type="ECO:0000313" key="2">
    <source>
        <dbReference type="EMBL" id="KAH0457169.1"/>
    </source>
</evidence>
<dbReference type="AlphaFoldDB" id="A0AAV7G5K8"/>